<dbReference type="GO" id="GO:0006508">
    <property type="term" value="P:proteolysis"/>
    <property type="evidence" value="ECO:0007669"/>
    <property type="project" value="UniProtKB-KW"/>
</dbReference>
<comment type="caution">
    <text evidence="6">The sequence shown here is derived from an EMBL/GenBank/DDBJ whole genome shotgun (WGS) entry which is preliminary data.</text>
</comment>
<dbReference type="SUPFAM" id="SSF46785">
    <property type="entry name" value="Winged helix' DNA-binding domain"/>
    <property type="match status" value="1"/>
</dbReference>
<evidence type="ECO:0000256" key="4">
    <source>
        <dbReference type="SAM" id="MobiDB-lite"/>
    </source>
</evidence>
<keyword evidence="1" id="KW-0031">Aminopeptidase</keyword>
<dbReference type="PANTHER" id="PTHR45777">
    <property type="entry name" value="METHIONINE AMINOPEPTIDASE 2"/>
    <property type="match status" value="1"/>
</dbReference>
<evidence type="ECO:0000256" key="3">
    <source>
        <dbReference type="ARBA" id="ARBA00022801"/>
    </source>
</evidence>
<gene>
    <name evidence="6" type="ORF">AKJ53_01935</name>
</gene>
<dbReference type="EMBL" id="LHYG01000034">
    <property type="protein sequence ID" value="KXB05820.1"/>
    <property type="molecule type" value="Genomic_DNA"/>
</dbReference>
<dbReference type="Gene3D" id="1.10.10.10">
    <property type="entry name" value="Winged helix-like DNA-binding domain superfamily/Winged helix DNA-binding domain"/>
    <property type="match status" value="1"/>
</dbReference>
<dbReference type="InterPro" id="IPR036005">
    <property type="entry name" value="Creatinase/aminopeptidase-like"/>
</dbReference>
<feature type="region of interest" description="Disordered" evidence="4">
    <location>
        <begin position="1"/>
        <end position="48"/>
    </location>
</feature>
<evidence type="ECO:0000256" key="1">
    <source>
        <dbReference type="ARBA" id="ARBA00022438"/>
    </source>
</evidence>
<dbReference type="PANTHER" id="PTHR45777:SF2">
    <property type="entry name" value="METHIONINE AMINOPEPTIDASE 2"/>
    <property type="match status" value="1"/>
</dbReference>
<dbReference type="InterPro" id="IPR050247">
    <property type="entry name" value="Met_Aminopeptidase_Type2"/>
</dbReference>
<dbReference type="Gene3D" id="3.90.230.10">
    <property type="entry name" value="Creatinase/methionine aminopeptidase superfamily"/>
    <property type="match status" value="1"/>
</dbReference>
<feature type="non-terminal residue" evidence="6">
    <location>
        <position position="1"/>
    </location>
</feature>
<accession>A0A133VHC7</accession>
<dbReference type="PATRIC" id="fig|1698282.3.peg.286"/>
<evidence type="ECO:0000313" key="7">
    <source>
        <dbReference type="Proteomes" id="UP000070491"/>
    </source>
</evidence>
<proteinExistence type="predicted"/>
<dbReference type="InterPro" id="IPR036390">
    <property type="entry name" value="WH_DNA-bd_sf"/>
</dbReference>
<dbReference type="Proteomes" id="UP000070491">
    <property type="component" value="Unassembled WGS sequence"/>
</dbReference>
<evidence type="ECO:0000256" key="2">
    <source>
        <dbReference type="ARBA" id="ARBA00022670"/>
    </source>
</evidence>
<dbReference type="AlphaFoldDB" id="A0A133VHC7"/>
<reference evidence="6 7" key="1">
    <citation type="journal article" date="2016" name="Sci. Rep.">
        <title>Metabolic traits of an uncultured archaeal lineage -MSBL1- from brine pools of the Red Sea.</title>
        <authorList>
            <person name="Mwirichia R."/>
            <person name="Alam I."/>
            <person name="Rashid M."/>
            <person name="Vinu M."/>
            <person name="Ba-Alawi W."/>
            <person name="Anthony Kamau A."/>
            <person name="Kamanda Ngugi D."/>
            <person name="Goker M."/>
            <person name="Klenk H.P."/>
            <person name="Bajic V."/>
            <person name="Stingl U."/>
        </authorList>
    </citation>
    <scope>NUCLEOTIDE SEQUENCE [LARGE SCALE GENOMIC DNA]</scope>
    <source>
        <strain evidence="6">SCGC-AAA382F02</strain>
    </source>
</reference>
<dbReference type="InterPro" id="IPR036388">
    <property type="entry name" value="WH-like_DNA-bd_sf"/>
</dbReference>
<dbReference type="InterPro" id="IPR000994">
    <property type="entry name" value="Pept_M24"/>
</dbReference>
<protein>
    <recommendedName>
        <fullName evidence="5">Peptidase M24 domain-containing protein</fullName>
    </recommendedName>
</protein>
<keyword evidence="7" id="KW-1185">Reference proteome</keyword>
<feature type="compositionally biased region" description="Acidic residues" evidence="4">
    <location>
        <begin position="18"/>
        <end position="29"/>
    </location>
</feature>
<organism evidence="6 7">
    <name type="scientific">candidate division MSBL1 archaeon SCGC-AAA382F02</name>
    <dbReference type="NCBI Taxonomy" id="1698282"/>
    <lineage>
        <taxon>Archaea</taxon>
        <taxon>Methanobacteriati</taxon>
        <taxon>Methanobacteriota</taxon>
        <taxon>candidate division MSBL1</taxon>
    </lineage>
</organism>
<name>A0A133VHC7_9EURY</name>
<evidence type="ECO:0000259" key="5">
    <source>
        <dbReference type="Pfam" id="PF00557"/>
    </source>
</evidence>
<dbReference type="GO" id="GO:0008235">
    <property type="term" value="F:metalloexopeptidase activity"/>
    <property type="evidence" value="ECO:0007669"/>
    <property type="project" value="TreeGrafter"/>
</dbReference>
<evidence type="ECO:0000313" key="6">
    <source>
        <dbReference type="EMBL" id="KXB05820.1"/>
    </source>
</evidence>
<sequence length="237" mass="26428">GAHIDGYIADTATTVYFESEETEESENENPEEKEKGTAEVESEENEKKEMVQVIDQVLEEAINMVEPGVNVGEIGATIEKTAKKNGYNPISNLTGHNLEKGSLHGGISIPNVEEDTEDELEEGDVVALEPFITNGEGKVEDMPEVYIFRTLGSKDISGRMARQTFRTIKSNYGNLPFAERWLTKDLSRIRLQMTLRELLSSEAIHPYYVLKEVEDGQVAQAEHTMIVTSEGCEVTTR</sequence>
<keyword evidence="2" id="KW-0645">Protease</keyword>
<keyword evidence="3" id="KW-0378">Hydrolase</keyword>
<dbReference type="Pfam" id="PF00557">
    <property type="entry name" value="Peptidase_M24"/>
    <property type="match status" value="1"/>
</dbReference>
<dbReference type="GO" id="GO:0004177">
    <property type="term" value="F:aminopeptidase activity"/>
    <property type="evidence" value="ECO:0007669"/>
    <property type="project" value="UniProtKB-KW"/>
</dbReference>
<dbReference type="SUPFAM" id="SSF55920">
    <property type="entry name" value="Creatinase/aminopeptidase"/>
    <property type="match status" value="1"/>
</dbReference>
<dbReference type="GO" id="GO:0005737">
    <property type="term" value="C:cytoplasm"/>
    <property type="evidence" value="ECO:0007669"/>
    <property type="project" value="TreeGrafter"/>
</dbReference>
<feature type="domain" description="Peptidase M24" evidence="5">
    <location>
        <begin position="1"/>
        <end position="138"/>
    </location>
</feature>